<dbReference type="InterPro" id="IPR036282">
    <property type="entry name" value="Glutathione-S-Trfase_C_sf"/>
</dbReference>
<dbReference type="InterPro" id="IPR036249">
    <property type="entry name" value="Thioredoxin-like_sf"/>
</dbReference>
<dbReference type="InterPro" id="IPR004045">
    <property type="entry name" value="Glutathione_S-Trfase_N"/>
</dbReference>
<evidence type="ECO:0008006" key="12">
    <source>
        <dbReference type="Google" id="ProtNLM"/>
    </source>
</evidence>
<evidence type="ECO:0000256" key="4">
    <source>
        <dbReference type="ARBA" id="ARBA00022692"/>
    </source>
</evidence>
<dbReference type="PROSITE" id="PS50405">
    <property type="entry name" value="GST_CTER"/>
    <property type="match status" value="1"/>
</dbReference>
<comment type="caution">
    <text evidence="10">The sequence shown here is derived from an EMBL/GenBank/DDBJ whole genome shotgun (WGS) entry which is preliminary data.</text>
</comment>
<comment type="similarity">
    <text evidence="3">Belongs to the GST superfamily.</text>
</comment>
<dbReference type="SUPFAM" id="SSF52833">
    <property type="entry name" value="Thioredoxin-like"/>
    <property type="match status" value="1"/>
</dbReference>
<keyword evidence="5 7" id="KW-1133">Transmembrane helix</keyword>
<keyword evidence="6 7" id="KW-0472">Membrane</keyword>
<dbReference type="SFLD" id="SFLDS00019">
    <property type="entry name" value="Glutathione_Transferase_(cytos"/>
    <property type="match status" value="1"/>
</dbReference>
<dbReference type="Pfam" id="PF13409">
    <property type="entry name" value="GST_N_2"/>
    <property type="match status" value="1"/>
</dbReference>
<protein>
    <recommendedName>
        <fullName evidence="12">GST N-terminal domain-containing protein</fullName>
    </recommendedName>
</protein>
<feature type="transmembrane region" description="Helical" evidence="7">
    <location>
        <begin position="156"/>
        <end position="174"/>
    </location>
</feature>
<dbReference type="InterPro" id="IPR040079">
    <property type="entry name" value="Glutathione_S-Trfase"/>
</dbReference>
<dbReference type="PROSITE" id="PS50404">
    <property type="entry name" value="GST_NTER"/>
    <property type="match status" value="1"/>
</dbReference>
<dbReference type="AlphaFoldDB" id="A0A4U0XA25"/>
<proteinExistence type="inferred from homology"/>
<dbReference type="Gene3D" id="1.20.1050.130">
    <property type="match status" value="1"/>
</dbReference>
<feature type="transmembrane region" description="Helical" evidence="7">
    <location>
        <begin position="181"/>
        <end position="205"/>
    </location>
</feature>
<dbReference type="Pfam" id="PF01184">
    <property type="entry name" value="Gpr1_Fun34_YaaH"/>
    <property type="match status" value="1"/>
</dbReference>
<dbReference type="OrthoDB" id="422574at2759"/>
<dbReference type="EMBL" id="NAJN01000430">
    <property type="protein sequence ID" value="TKA73480.1"/>
    <property type="molecule type" value="Genomic_DNA"/>
</dbReference>
<evidence type="ECO:0000256" key="5">
    <source>
        <dbReference type="ARBA" id="ARBA00022989"/>
    </source>
</evidence>
<comment type="similarity">
    <text evidence="2">Belongs to the acetate uptake transporter (AceTr) (TC 2.A.96) family.</text>
</comment>
<keyword evidence="4 7" id="KW-0812">Transmembrane</keyword>
<evidence type="ECO:0000256" key="3">
    <source>
        <dbReference type="ARBA" id="ARBA00007409"/>
    </source>
</evidence>
<dbReference type="InterPro" id="IPR010987">
    <property type="entry name" value="Glutathione-S-Trfase_C-like"/>
</dbReference>
<evidence type="ECO:0000313" key="11">
    <source>
        <dbReference type="Proteomes" id="UP000308768"/>
    </source>
</evidence>
<accession>A0A4U0XA25</accession>
<evidence type="ECO:0000256" key="1">
    <source>
        <dbReference type="ARBA" id="ARBA00004141"/>
    </source>
</evidence>
<dbReference type="PANTHER" id="PTHR44051:SF14">
    <property type="entry name" value="GLUTATHIONE S-TRANSFERASE II"/>
    <property type="match status" value="1"/>
</dbReference>
<dbReference type="SUPFAM" id="SSF47616">
    <property type="entry name" value="GST C-terminal domain-like"/>
    <property type="match status" value="1"/>
</dbReference>
<feature type="transmembrane region" description="Helical" evidence="7">
    <location>
        <begin position="55"/>
        <end position="75"/>
    </location>
</feature>
<dbReference type="SFLD" id="SFLDG00358">
    <property type="entry name" value="Main_(cytGST)"/>
    <property type="match status" value="1"/>
</dbReference>
<feature type="domain" description="GST N-terminal" evidence="8">
    <location>
        <begin position="227"/>
        <end position="312"/>
    </location>
</feature>
<dbReference type="Proteomes" id="UP000308768">
    <property type="component" value="Unassembled WGS sequence"/>
</dbReference>
<evidence type="ECO:0000259" key="9">
    <source>
        <dbReference type="PROSITE" id="PS50405"/>
    </source>
</evidence>
<organism evidence="10 11">
    <name type="scientific">Cryomyces minteri</name>
    <dbReference type="NCBI Taxonomy" id="331657"/>
    <lineage>
        <taxon>Eukaryota</taxon>
        <taxon>Fungi</taxon>
        <taxon>Dikarya</taxon>
        <taxon>Ascomycota</taxon>
        <taxon>Pezizomycotina</taxon>
        <taxon>Dothideomycetes</taxon>
        <taxon>Dothideomycetes incertae sedis</taxon>
        <taxon>Cryomyces</taxon>
    </lineage>
</organism>
<evidence type="ECO:0000256" key="2">
    <source>
        <dbReference type="ARBA" id="ARBA00005587"/>
    </source>
</evidence>
<dbReference type="STRING" id="331657.A0A4U0XA25"/>
<evidence type="ECO:0000259" key="8">
    <source>
        <dbReference type="PROSITE" id="PS50404"/>
    </source>
</evidence>
<keyword evidence="11" id="KW-1185">Reference proteome</keyword>
<dbReference type="PANTHER" id="PTHR44051">
    <property type="entry name" value="GLUTATHIONE S-TRANSFERASE-RELATED"/>
    <property type="match status" value="1"/>
</dbReference>
<evidence type="ECO:0000256" key="7">
    <source>
        <dbReference type="SAM" id="Phobius"/>
    </source>
</evidence>
<gene>
    <name evidence="10" type="ORF">B0A49_04204</name>
</gene>
<sequence length="445" mass="48908">MANGHGIEKLDDSSSAADLSRQVTVQMSPEQYERLFFQPTPAKGDLAKRLGNPTLLGVCGFLVPFCTTMMCLLQWRGTGPASLTGISGSYYFFGGIAMNVAALCEFILGNTFPFALFMIYGVHWINLGYMQDPLHNIAGAYGAKGAESIGFNAGNGMYNVVMTLISFVFFLGSLRTNAPFCLAVFCLIFLFAFLAAATFATPYIATPADGEYVLLLLRIGDMSSNLKPLVLHAHGTGPNPYKVAILLDALQIPYKVKLWEFGGAPNGVKGPAFLKINPNGRVPALEDPNTSVTSWESHACMSYILRVYDTSNKFHPGQSTSEQEKVNYDSWTSFLLSTLGPMTGQTNWYRHYNSVTNDDALKRYEEQTYRCYGVLDGQLAKTAGKSVLESGYGAVDMHFYPWVAQHGFAGLDISKYSSLEKWLKSVAEKPEVKEAYKKIPRGEKA</sequence>
<name>A0A4U0XA25_9PEZI</name>
<feature type="domain" description="GST C-terminal" evidence="9">
    <location>
        <begin position="321"/>
        <end position="445"/>
    </location>
</feature>
<evidence type="ECO:0000256" key="6">
    <source>
        <dbReference type="ARBA" id="ARBA00023136"/>
    </source>
</evidence>
<comment type="subcellular location">
    <subcellularLocation>
        <location evidence="1">Membrane</location>
        <topology evidence="1">Multi-pass membrane protein</topology>
    </subcellularLocation>
</comment>
<reference evidence="10 11" key="1">
    <citation type="submission" date="2017-03" db="EMBL/GenBank/DDBJ databases">
        <title>Genomes of endolithic fungi from Antarctica.</title>
        <authorList>
            <person name="Coleine C."/>
            <person name="Masonjones S."/>
            <person name="Stajich J.E."/>
        </authorList>
    </citation>
    <scope>NUCLEOTIDE SEQUENCE [LARGE SCALE GENOMIC DNA]</scope>
    <source>
        <strain evidence="10 11">CCFEE 5187</strain>
    </source>
</reference>
<dbReference type="InterPro" id="IPR000791">
    <property type="entry name" value="Gpr1/Fun34/SatP-like"/>
</dbReference>
<dbReference type="GO" id="GO:0016020">
    <property type="term" value="C:membrane"/>
    <property type="evidence" value="ECO:0007669"/>
    <property type="project" value="UniProtKB-SubCell"/>
</dbReference>
<feature type="transmembrane region" description="Helical" evidence="7">
    <location>
        <begin position="96"/>
        <end position="120"/>
    </location>
</feature>
<evidence type="ECO:0000313" key="10">
    <source>
        <dbReference type="EMBL" id="TKA73480.1"/>
    </source>
</evidence>